<comment type="caution">
    <text evidence="8">The sequence shown here is derived from an EMBL/GenBank/DDBJ whole genome shotgun (WGS) entry which is preliminary data.</text>
</comment>
<feature type="signal peptide" evidence="5">
    <location>
        <begin position="1"/>
        <end position="20"/>
    </location>
</feature>
<evidence type="ECO:0000256" key="5">
    <source>
        <dbReference type="SAM" id="SignalP"/>
    </source>
</evidence>
<dbReference type="InterPro" id="IPR051601">
    <property type="entry name" value="Serine_prot/Carboxylest_S33"/>
</dbReference>
<feature type="region of interest" description="Disordered" evidence="4">
    <location>
        <begin position="475"/>
        <end position="533"/>
    </location>
</feature>
<dbReference type="Pfam" id="PF00561">
    <property type="entry name" value="Abhydrolase_1"/>
    <property type="match status" value="1"/>
</dbReference>
<keyword evidence="3" id="KW-0378">Hydrolase</keyword>
<dbReference type="Gene3D" id="3.40.50.1820">
    <property type="entry name" value="alpha/beta hydrolase"/>
    <property type="match status" value="1"/>
</dbReference>
<evidence type="ECO:0000313" key="8">
    <source>
        <dbReference type="EMBL" id="GMA41344.1"/>
    </source>
</evidence>
<protein>
    <recommendedName>
        <fullName evidence="10">Alpha/beta hydrolase family protein</fullName>
    </recommendedName>
</protein>
<sequence length="546" mass="57985">MALLSSALALSGLVVPAAQAPAAATPGSARTMPATTSGARPAVTAAVTPAAVATPGAPAAAPAARRAPLVWSQRTCSSDVRDLARDLPRPALVECTTMRVPLDHARPAKGSITLKVTRVRSSAPGRSTRTLFVNPGGPGVAADWMAPALAAHAPELHRSHVIVAVDPRGTGGSTPADCTLESAPVSEVRDPDAAELKALQASMATTVSRCVARHGRLLPHISTAATVADMEAVRARLGAGTVDWYGVSAGTWLGARYAQTHPRRVGRIVLDSVVDITTTWRGSFAEQPRGFQRRYTRQFAPWVARHHSVYGLGATPAAVLARIEAIRGQAVRGTLGAVTPADLDVVIADRLYHDASFMRMAEDLSVLAEGASDAELEQLRREAETAFDNGQGPLTAEDTVFMAVQCNDFAWSRSQSSYVEEGRRLGKAYPLIGWTWLTSPCATWPYRAKPLTPIRRHSLPAGLILQNELDPATPWRAPAGCGARRRTFGSSPWTTRARTESSSAATPARADRPRPTSPRASCPRATSSARDVRCRAKARSARWVAS</sequence>
<evidence type="ECO:0000256" key="2">
    <source>
        <dbReference type="ARBA" id="ARBA00022729"/>
    </source>
</evidence>
<evidence type="ECO:0000256" key="4">
    <source>
        <dbReference type="SAM" id="MobiDB-lite"/>
    </source>
</evidence>
<evidence type="ECO:0000256" key="1">
    <source>
        <dbReference type="ARBA" id="ARBA00010088"/>
    </source>
</evidence>
<feature type="domain" description="Peptidase S33 tripeptidyl aminopeptidase-like C-terminal" evidence="7">
    <location>
        <begin position="430"/>
        <end position="476"/>
    </location>
</feature>
<name>A0ABQ6IV27_9MICO</name>
<evidence type="ECO:0008006" key="10">
    <source>
        <dbReference type="Google" id="ProtNLM"/>
    </source>
</evidence>
<reference evidence="9" key="1">
    <citation type="journal article" date="2019" name="Int. J. Syst. Evol. Microbiol.">
        <title>The Global Catalogue of Microorganisms (GCM) 10K type strain sequencing project: providing services to taxonomists for standard genome sequencing and annotation.</title>
        <authorList>
            <consortium name="The Broad Institute Genomics Platform"/>
            <consortium name="The Broad Institute Genome Sequencing Center for Infectious Disease"/>
            <person name="Wu L."/>
            <person name="Ma J."/>
        </authorList>
    </citation>
    <scope>NUCLEOTIDE SEQUENCE [LARGE SCALE GENOMIC DNA]</scope>
    <source>
        <strain evidence="9">NBRC 113072</strain>
    </source>
</reference>
<dbReference type="Proteomes" id="UP001157126">
    <property type="component" value="Unassembled WGS sequence"/>
</dbReference>
<accession>A0ABQ6IV27</accession>
<dbReference type="SUPFAM" id="SSF53474">
    <property type="entry name" value="alpha/beta-Hydrolases"/>
    <property type="match status" value="1"/>
</dbReference>
<evidence type="ECO:0000313" key="9">
    <source>
        <dbReference type="Proteomes" id="UP001157126"/>
    </source>
</evidence>
<comment type="similarity">
    <text evidence="1">Belongs to the peptidase S33 family.</text>
</comment>
<keyword evidence="2 5" id="KW-0732">Signal</keyword>
<dbReference type="PANTHER" id="PTHR43248">
    <property type="entry name" value="2-SUCCINYL-6-HYDROXY-2,4-CYCLOHEXADIENE-1-CARBOXYLATE SYNTHASE"/>
    <property type="match status" value="1"/>
</dbReference>
<gene>
    <name evidence="8" type="ORF">GCM10025883_33890</name>
</gene>
<dbReference type="PANTHER" id="PTHR43248:SF29">
    <property type="entry name" value="TRIPEPTIDYL AMINOPEPTIDASE"/>
    <property type="match status" value="1"/>
</dbReference>
<feature type="chain" id="PRO_5046339239" description="Alpha/beta hydrolase family protein" evidence="5">
    <location>
        <begin position="21"/>
        <end position="546"/>
    </location>
</feature>
<dbReference type="Pfam" id="PF08386">
    <property type="entry name" value="Abhydrolase_4"/>
    <property type="match status" value="1"/>
</dbReference>
<dbReference type="InterPro" id="IPR029058">
    <property type="entry name" value="AB_hydrolase_fold"/>
</dbReference>
<keyword evidence="9" id="KW-1185">Reference proteome</keyword>
<dbReference type="EMBL" id="BSUO01000001">
    <property type="protein sequence ID" value="GMA41344.1"/>
    <property type="molecule type" value="Genomic_DNA"/>
</dbReference>
<evidence type="ECO:0000256" key="3">
    <source>
        <dbReference type="ARBA" id="ARBA00022801"/>
    </source>
</evidence>
<evidence type="ECO:0000259" key="7">
    <source>
        <dbReference type="Pfam" id="PF08386"/>
    </source>
</evidence>
<dbReference type="InterPro" id="IPR013595">
    <property type="entry name" value="Pept_S33_TAP-like_C"/>
</dbReference>
<dbReference type="InterPro" id="IPR000073">
    <property type="entry name" value="AB_hydrolase_1"/>
</dbReference>
<feature type="domain" description="AB hydrolase-1" evidence="6">
    <location>
        <begin position="131"/>
        <end position="304"/>
    </location>
</feature>
<proteinExistence type="inferred from homology"/>
<organism evidence="8 9">
    <name type="scientific">Mobilicoccus caccae</name>
    <dbReference type="NCBI Taxonomy" id="1859295"/>
    <lineage>
        <taxon>Bacteria</taxon>
        <taxon>Bacillati</taxon>
        <taxon>Actinomycetota</taxon>
        <taxon>Actinomycetes</taxon>
        <taxon>Micrococcales</taxon>
        <taxon>Dermatophilaceae</taxon>
        <taxon>Mobilicoccus</taxon>
    </lineage>
</organism>
<evidence type="ECO:0000259" key="6">
    <source>
        <dbReference type="Pfam" id="PF00561"/>
    </source>
</evidence>